<comment type="caution">
    <text evidence="6">The sequence shown here is derived from an EMBL/GenBank/DDBJ whole genome shotgun (WGS) entry which is preliminary data.</text>
</comment>
<dbReference type="PANTHER" id="PTHR22550">
    <property type="entry name" value="SPORE GERMINATION PROTEIN"/>
    <property type="match status" value="1"/>
</dbReference>
<evidence type="ECO:0000256" key="3">
    <source>
        <dbReference type="ARBA" id="ARBA00023136"/>
    </source>
</evidence>
<feature type="transmembrane region" description="Helical" evidence="5">
    <location>
        <begin position="354"/>
        <end position="371"/>
    </location>
</feature>
<evidence type="ECO:0000256" key="4">
    <source>
        <dbReference type="PIRNR" id="PIRNR005690"/>
    </source>
</evidence>
<feature type="transmembrane region" description="Helical" evidence="5">
    <location>
        <begin position="329"/>
        <end position="348"/>
    </location>
</feature>
<dbReference type="PIRSF" id="PIRSF005690">
    <property type="entry name" value="GerBA"/>
    <property type="match status" value="1"/>
</dbReference>
<feature type="transmembrane region" description="Helical" evidence="5">
    <location>
        <begin position="383"/>
        <end position="406"/>
    </location>
</feature>
<dbReference type="InterPro" id="IPR004995">
    <property type="entry name" value="Spore_Ger"/>
</dbReference>
<feature type="transmembrane region" description="Helical" evidence="5">
    <location>
        <begin position="289"/>
        <end position="308"/>
    </location>
</feature>
<organism evidence="6 7">
    <name type="scientific">Peribacillus simplex</name>
    <dbReference type="NCBI Taxonomy" id="1478"/>
    <lineage>
        <taxon>Bacteria</taxon>
        <taxon>Bacillati</taxon>
        <taxon>Bacillota</taxon>
        <taxon>Bacilli</taxon>
        <taxon>Bacillales</taxon>
        <taxon>Bacillaceae</taxon>
        <taxon>Peribacillus</taxon>
    </lineage>
</organism>
<dbReference type="InterPro" id="IPR050768">
    <property type="entry name" value="UPF0353/GerABKA_families"/>
</dbReference>
<feature type="transmembrane region" description="Helical" evidence="5">
    <location>
        <begin position="412"/>
        <end position="434"/>
    </location>
</feature>
<gene>
    <name evidence="6" type="ORF">AS888_03585</name>
</gene>
<dbReference type="PANTHER" id="PTHR22550:SF5">
    <property type="entry name" value="LEUCINE ZIPPER PROTEIN 4"/>
    <property type="match status" value="1"/>
</dbReference>
<accession>A0A109N3H5</accession>
<dbReference type="GO" id="GO:0009847">
    <property type="term" value="P:spore germination"/>
    <property type="evidence" value="ECO:0007669"/>
    <property type="project" value="UniProtKB-UniRule"/>
</dbReference>
<evidence type="ECO:0000256" key="2">
    <source>
        <dbReference type="ARBA" id="ARBA00005278"/>
    </source>
</evidence>
<keyword evidence="5" id="KW-0812">Transmembrane</keyword>
<comment type="subcellular location">
    <subcellularLocation>
        <location evidence="4">Cell membrane</location>
    </subcellularLocation>
    <subcellularLocation>
        <location evidence="1">Membrane</location>
        <topology evidence="1">Multi-pass membrane protein</topology>
    </subcellularLocation>
</comment>
<sequence>MSYTLQEDLENNINNIKMNFNNTFDLSIREIKFGINKKMKLNVVFLGGLVDTDYLQNSVILRIMDTLNIDKPLINKEFINNVANSILSAASIKITNSYQDVLDAIIQGKTVLVFDGFLEVIIADTAKWKERALEESSGERTPNGMVFGFSENAQTNINVLRGMVKSEQFYVQKMNFGSVAKTDVYLLFLHDTVDNGILKEVRKRLEKVDVKYIMQGRVVQEIVDGKQTLFPLTLNSERPDVIASGILEGRVILMVDGNPQVMIFPSMFTDFLQAPDDYTTNYGRFSIRIIRLFAFLTTIFLSGIYVALDKYGGDRLSKKVYESLVTKNELLPTIWEVIILIILFRVVIDACNRIPKNLVILIALIGPILIGETAITANLIHPVGLIIVGLTFITGTLFGNSGLTAAFSTLRFIIIILAYYFGYIGIIIGATLILMHMISLKSVGVPYLSPLIPFRVKEIKDSLYRGKLEKLVNSKHGYPDENN</sequence>
<evidence type="ECO:0000256" key="5">
    <source>
        <dbReference type="SAM" id="Phobius"/>
    </source>
</evidence>
<reference evidence="6 7" key="1">
    <citation type="submission" date="2015-11" db="EMBL/GenBank/DDBJ databases">
        <title>Genome Sequence of Bacillus simplex strain VanAntwerpen2.</title>
        <authorList>
            <person name="Couger M.B."/>
        </authorList>
    </citation>
    <scope>NUCLEOTIDE SEQUENCE [LARGE SCALE GENOMIC DNA]</scope>
    <source>
        <strain evidence="6 7">VanAntwerpen02</strain>
    </source>
</reference>
<keyword evidence="5" id="KW-1133">Transmembrane helix</keyword>
<evidence type="ECO:0000313" key="6">
    <source>
        <dbReference type="EMBL" id="KWW22703.1"/>
    </source>
</evidence>
<protein>
    <recommendedName>
        <fullName evidence="8">Spore germination protein</fullName>
    </recommendedName>
</protein>
<evidence type="ECO:0000256" key="1">
    <source>
        <dbReference type="ARBA" id="ARBA00004141"/>
    </source>
</evidence>
<dbReference type="EMBL" id="LNNH01000002">
    <property type="protein sequence ID" value="KWW22703.1"/>
    <property type="molecule type" value="Genomic_DNA"/>
</dbReference>
<evidence type="ECO:0008006" key="8">
    <source>
        <dbReference type="Google" id="ProtNLM"/>
    </source>
</evidence>
<dbReference type="Proteomes" id="UP000064189">
    <property type="component" value="Unassembled WGS sequence"/>
</dbReference>
<proteinExistence type="inferred from homology"/>
<name>A0A109N3H5_9BACI</name>
<dbReference type="RefSeq" id="WP_061140220.1">
    <property type="nucleotide sequence ID" value="NZ_LNNH01000002.1"/>
</dbReference>
<comment type="similarity">
    <text evidence="2 4">Belongs to the GerABKA family.</text>
</comment>
<evidence type="ECO:0000313" key="7">
    <source>
        <dbReference type="Proteomes" id="UP000064189"/>
    </source>
</evidence>
<keyword evidence="7" id="KW-1185">Reference proteome</keyword>
<dbReference type="GO" id="GO:0005886">
    <property type="term" value="C:plasma membrane"/>
    <property type="evidence" value="ECO:0007669"/>
    <property type="project" value="UniProtKB-SubCell"/>
</dbReference>
<keyword evidence="3 4" id="KW-0472">Membrane</keyword>
<dbReference type="Pfam" id="PF03323">
    <property type="entry name" value="GerA"/>
    <property type="match status" value="1"/>
</dbReference>
<dbReference type="AlphaFoldDB" id="A0A109N3H5"/>